<dbReference type="Gene3D" id="3.40.50.1110">
    <property type="entry name" value="SGNH hydrolase"/>
    <property type="match status" value="1"/>
</dbReference>
<comment type="caution">
    <text evidence="3">The sequence shown here is derived from an EMBL/GenBank/DDBJ whole genome shotgun (WGS) entry which is preliminary data.</text>
</comment>
<sequence>MKKHLFLLLSLILFSANSPKSVTWVAIGDSITYLNDHPDETDNRISKGYLTLVKEKFPEVEAINKGYNGWTAVRIAQEFDKLEIPTADVYSIFLGTNDWWGGKPLGTLPDYQNATGNKTVNGAFRVMIDKIRVLNPQAKIILITPMQRVDFVYINNPKNNAFGSYREKNGQNLGDFANAIKAIGTQEDLPVVDLFYLKKMGLADLVKYKWLKNPITGNYQKFNYPDFIDVPFDAETDEYPYPEKSIDITYDGLHPSDRGYQIIARQLYPIFEEFLQAR</sequence>
<feature type="domain" description="SGNH hydrolase-type esterase" evidence="2">
    <location>
        <begin position="26"/>
        <end position="262"/>
    </location>
</feature>
<evidence type="ECO:0000313" key="3">
    <source>
        <dbReference type="EMBL" id="GAA0879350.1"/>
    </source>
</evidence>
<dbReference type="InterPro" id="IPR036514">
    <property type="entry name" value="SGNH_hydro_sf"/>
</dbReference>
<reference evidence="4" key="1">
    <citation type="journal article" date="2019" name="Int. J. Syst. Evol. Microbiol.">
        <title>The Global Catalogue of Microorganisms (GCM) 10K type strain sequencing project: providing services to taxonomists for standard genome sequencing and annotation.</title>
        <authorList>
            <consortium name="The Broad Institute Genomics Platform"/>
            <consortium name="The Broad Institute Genome Sequencing Center for Infectious Disease"/>
            <person name="Wu L."/>
            <person name="Ma J."/>
        </authorList>
    </citation>
    <scope>NUCLEOTIDE SEQUENCE [LARGE SCALE GENOMIC DNA]</scope>
    <source>
        <strain evidence="4">JCM 16112</strain>
    </source>
</reference>
<dbReference type="InterPro" id="IPR051532">
    <property type="entry name" value="Ester_Hydrolysis_Enzymes"/>
</dbReference>
<protein>
    <recommendedName>
        <fullName evidence="2">SGNH hydrolase-type esterase domain-containing protein</fullName>
    </recommendedName>
</protein>
<organism evidence="3 4">
    <name type="scientific">Algoriphagus jejuensis</name>
    <dbReference type="NCBI Taxonomy" id="419934"/>
    <lineage>
        <taxon>Bacteria</taxon>
        <taxon>Pseudomonadati</taxon>
        <taxon>Bacteroidota</taxon>
        <taxon>Cytophagia</taxon>
        <taxon>Cytophagales</taxon>
        <taxon>Cyclobacteriaceae</taxon>
        <taxon>Algoriphagus</taxon>
    </lineage>
</organism>
<feature type="signal peptide" evidence="1">
    <location>
        <begin position="1"/>
        <end position="20"/>
    </location>
</feature>
<dbReference type="InterPro" id="IPR013830">
    <property type="entry name" value="SGNH_hydro"/>
</dbReference>
<dbReference type="RefSeq" id="WP_343851658.1">
    <property type="nucleotide sequence ID" value="NZ_BAAAFI010000010.1"/>
</dbReference>
<keyword evidence="4" id="KW-1185">Reference proteome</keyword>
<keyword evidence="1" id="KW-0732">Signal</keyword>
<gene>
    <name evidence="3" type="ORF">GCM10009119_23180</name>
</gene>
<dbReference type="Pfam" id="PF13472">
    <property type="entry name" value="Lipase_GDSL_2"/>
    <property type="match status" value="1"/>
</dbReference>
<dbReference type="PANTHER" id="PTHR30383:SF5">
    <property type="entry name" value="SGNH HYDROLASE-TYPE ESTERASE DOMAIN-CONTAINING PROTEIN"/>
    <property type="match status" value="1"/>
</dbReference>
<dbReference type="Proteomes" id="UP001500469">
    <property type="component" value="Unassembled WGS sequence"/>
</dbReference>
<accession>A0ABP3YD40</accession>
<feature type="chain" id="PRO_5046418029" description="SGNH hydrolase-type esterase domain-containing protein" evidence="1">
    <location>
        <begin position="21"/>
        <end position="278"/>
    </location>
</feature>
<dbReference type="PANTHER" id="PTHR30383">
    <property type="entry name" value="THIOESTERASE 1/PROTEASE 1/LYSOPHOSPHOLIPASE L1"/>
    <property type="match status" value="1"/>
</dbReference>
<evidence type="ECO:0000259" key="2">
    <source>
        <dbReference type="Pfam" id="PF13472"/>
    </source>
</evidence>
<evidence type="ECO:0000313" key="4">
    <source>
        <dbReference type="Proteomes" id="UP001500469"/>
    </source>
</evidence>
<evidence type="ECO:0000256" key="1">
    <source>
        <dbReference type="SAM" id="SignalP"/>
    </source>
</evidence>
<name>A0ABP3YD40_9BACT</name>
<dbReference type="EMBL" id="BAAAFI010000010">
    <property type="protein sequence ID" value="GAA0879350.1"/>
    <property type="molecule type" value="Genomic_DNA"/>
</dbReference>
<dbReference type="SUPFAM" id="SSF52266">
    <property type="entry name" value="SGNH hydrolase"/>
    <property type="match status" value="1"/>
</dbReference>
<proteinExistence type="predicted"/>